<protein>
    <recommendedName>
        <fullName evidence="2">Cell division protein A C-terminal domain-containing protein</fullName>
    </recommendedName>
</protein>
<evidence type="ECO:0000313" key="4">
    <source>
        <dbReference type="Proteomes" id="UP001596442"/>
    </source>
</evidence>
<feature type="non-terminal residue" evidence="3">
    <location>
        <position position="1"/>
    </location>
</feature>
<accession>A0ABD5SCK5</accession>
<dbReference type="Proteomes" id="UP001596442">
    <property type="component" value="Unassembled WGS sequence"/>
</dbReference>
<sequence length="76" mass="8110">GPDRVPSGPTRSGPSGIDEGGADGSTATARDGPGDTYCGNCAEFDYVRTDDGMRPYCGHYDELMDDMDACDQWTPR</sequence>
<organism evidence="3 4">
    <name type="scientific">Halorubrum tibetense</name>
    <dbReference type="NCBI Taxonomy" id="175631"/>
    <lineage>
        <taxon>Archaea</taxon>
        <taxon>Methanobacteriati</taxon>
        <taxon>Methanobacteriota</taxon>
        <taxon>Stenosarchaea group</taxon>
        <taxon>Halobacteria</taxon>
        <taxon>Halobacteriales</taxon>
        <taxon>Haloferacaceae</taxon>
        <taxon>Halorubrum</taxon>
    </lineage>
</organism>
<reference evidence="3 4" key="1">
    <citation type="journal article" date="2019" name="Int. J. Syst. Evol. Microbiol.">
        <title>The Global Catalogue of Microorganisms (GCM) 10K type strain sequencing project: providing services to taxonomists for standard genome sequencing and annotation.</title>
        <authorList>
            <consortium name="The Broad Institute Genomics Platform"/>
            <consortium name="The Broad Institute Genome Sequencing Center for Infectious Disease"/>
            <person name="Wu L."/>
            <person name="Ma J."/>
        </authorList>
    </citation>
    <scope>NUCLEOTIDE SEQUENCE [LARGE SCALE GENOMIC DNA]</scope>
    <source>
        <strain evidence="3 4">CGMCC 1.3239</strain>
    </source>
</reference>
<dbReference type="EMBL" id="JBHSWW010000356">
    <property type="protein sequence ID" value="MFC6754747.1"/>
    <property type="molecule type" value="Genomic_DNA"/>
</dbReference>
<evidence type="ECO:0000256" key="1">
    <source>
        <dbReference type="SAM" id="MobiDB-lite"/>
    </source>
</evidence>
<dbReference type="InterPro" id="IPR055564">
    <property type="entry name" value="CdpA_C"/>
</dbReference>
<evidence type="ECO:0000259" key="2">
    <source>
        <dbReference type="Pfam" id="PF23601"/>
    </source>
</evidence>
<feature type="region of interest" description="Disordered" evidence="1">
    <location>
        <begin position="1"/>
        <end position="34"/>
    </location>
</feature>
<dbReference type="Pfam" id="PF23601">
    <property type="entry name" value="CdpA_C"/>
    <property type="match status" value="1"/>
</dbReference>
<dbReference type="AlphaFoldDB" id="A0ABD5SCK5"/>
<evidence type="ECO:0000313" key="3">
    <source>
        <dbReference type="EMBL" id="MFC6754747.1"/>
    </source>
</evidence>
<feature type="domain" description="Cell division protein A C-terminal" evidence="2">
    <location>
        <begin position="35"/>
        <end position="76"/>
    </location>
</feature>
<keyword evidence="4" id="KW-1185">Reference proteome</keyword>
<gene>
    <name evidence="3" type="ORF">ACFQEU_14970</name>
</gene>
<proteinExistence type="predicted"/>
<comment type="caution">
    <text evidence="3">The sequence shown here is derived from an EMBL/GenBank/DDBJ whole genome shotgun (WGS) entry which is preliminary data.</text>
</comment>
<name>A0ABD5SCK5_9EURY</name>